<comment type="subunit">
    <text evidence="3 13">Monomer.</text>
</comment>
<dbReference type="PANTHER" id="PTHR10890">
    <property type="entry name" value="CYSTEINYL-TRNA SYNTHETASE"/>
    <property type="match status" value="1"/>
</dbReference>
<dbReference type="GO" id="GO:0004817">
    <property type="term" value="F:cysteine-tRNA ligase activity"/>
    <property type="evidence" value="ECO:0007669"/>
    <property type="project" value="UniProtKB-EC"/>
</dbReference>
<proteinExistence type="inferred from homology"/>
<keyword evidence="10 13" id="KW-0648">Protein biosynthesis</keyword>
<dbReference type="PANTHER" id="PTHR10890:SF3">
    <property type="entry name" value="CYSTEINE--TRNA LIGASE, CYTOPLASMIC"/>
    <property type="match status" value="1"/>
</dbReference>
<organism evidence="15 16">
    <name type="scientific">Candidatus Phytoplasma sacchari</name>
    <dbReference type="NCBI Taxonomy" id="2609813"/>
    <lineage>
        <taxon>Bacteria</taxon>
        <taxon>Bacillati</taxon>
        <taxon>Mycoplasmatota</taxon>
        <taxon>Mollicutes</taxon>
        <taxon>Acholeplasmatales</taxon>
        <taxon>Acholeplasmataceae</taxon>
        <taxon>Candidatus Phytoplasma</taxon>
        <taxon>16SrXI (Rice yellow dwarf group)</taxon>
    </lineage>
</organism>
<dbReference type="InterPro" id="IPR015273">
    <property type="entry name" value="Cys-tRNA-synt_Ia_DALR"/>
</dbReference>
<evidence type="ECO:0000256" key="8">
    <source>
        <dbReference type="ARBA" id="ARBA00022833"/>
    </source>
</evidence>
<feature type="binding site" evidence="13">
    <location>
        <position position="232"/>
    </location>
    <ligand>
        <name>Zn(2+)</name>
        <dbReference type="ChEBI" id="CHEBI:29105"/>
    </ligand>
</feature>
<dbReference type="InterPro" id="IPR024909">
    <property type="entry name" value="Cys-tRNA/MSH_ligase"/>
</dbReference>
<feature type="binding site" evidence="13">
    <location>
        <position position="207"/>
    </location>
    <ligand>
        <name>Zn(2+)</name>
        <dbReference type="ChEBI" id="CHEBI:29105"/>
    </ligand>
</feature>
<evidence type="ECO:0000259" key="14">
    <source>
        <dbReference type="SMART" id="SM00840"/>
    </source>
</evidence>
<feature type="binding site" evidence="13">
    <location>
        <position position="28"/>
    </location>
    <ligand>
        <name>Zn(2+)</name>
        <dbReference type="ChEBI" id="CHEBI:29105"/>
    </ligand>
</feature>
<keyword evidence="6 13" id="KW-0479">Metal-binding</keyword>
<comment type="cofactor">
    <cofactor evidence="13">
        <name>Zn(2+)</name>
        <dbReference type="ChEBI" id="CHEBI:29105"/>
    </cofactor>
    <text evidence="13">Binds 1 zinc ion per subunit.</text>
</comment>
<evidence type="ECO:0000256" key="1">
    <source>
        <dbReference type="ARBA" id="ARBA00004496"/>
    </source>
</evidence>
<keyword evidence="4 13" id="KW-0963">Cytoplasm</keyword>
<sequence length="439" mass="52255">MLFFYNSLTGKKEAFIPINKEKVNIYLCGPTVYDDLHIGNIRSLIFFDMLKRYLKSLYFEVKLVVNITDIDDKIIHKSLKKKKTEKEISSKYTKAFFCLLHKLDIDTIDSLPLITNNISYIVSYISKLIDKGYAYFTDYGIYFRVHMISQYGNLSKQNLNKLRKNIRKDYDNQKENPEDFILWKKTDIGVTYKSPWFDGRPGWHTECVVLIKKIFNDTIDIHGGGNDLKFPHHENEQAQFFASENKNLANFFIHVNNVEYNNQKMSKSLGNIILAKDLLKKIEPNVLRLFFLSYHFLQPINYNSELIEKFNLKYKKIIFCLNKNNFNFLLNNICHNKKNIFYIKEFNYFMKNNLNTPNVLTLIEKLLKEINKKNKDLLYVLELQNTLIYILNILGIKIILKKFSQIDLKNYLLWKKYKNKKDFKKSDFFRNILKKKGII</sequence>
<evidence type="ECO:0000256" key="4">
    <source>
        <dbReference type="ARBA" id="ARBA00022490"/>
    </source>
</evidence>
<comment type="catalytic activity">
    <reaction evidence="12 13">
        <text>tRNA(Cys) + L-cysteine + ATP = L-cysteinyl-tRNA(Cys) + AMP + diphosphate</text>
        <dbReference type="Rhea" id="RHEA:17773"/>
        <dbReference type="Rhea" id="RHEA-COMP:9661"/>
        <dbReference type="Rhea" id="RHEA-COMP:9679"/>
        <dbReference type="ChEBI" id="CHEBI:30616"/>
        <dbReference type="ChEBI" id="CHEBI:33019"/>
        <dbReference type="ChEBI" id="CHEBI:35235"/>
        <dbReference type="ChEBI" id="CHEBI:78442"/>
        <dbReference type="ChEBI" id="CHEBI:78517"/>
        <dbReference type="ChEBI" id="CHEBI:456215"/>
        <dbReference type="EC" id="6.1.1.16"/>
    </reaction>
</comment>
<dbReference type="CDD" id="cd00672">
    <property type="entry name" value="CysRS_core"/>
    <property type="match status" value="1"/>
</dbReference>
<evidence type="ECO:0000256" key="9">
    <source>
        <dbReference type="ARBA" id="ARBA00022840"/>
    </source>
</evidence>
<dbReference type="HAMAP" id="MF_00041">
    <property type="entry name" value="Cys_tRNA_synth"/>
    <property type="match status" value="1"/>
</dbReference>
<feature type="short sequence motif" description="'KMSKS' region" evidence="13">
    <location>
        <begin position="264"/>
        <end position="268"/>
    </location>
</feature>
<keyword evidence="8 13" id="KW-0862">Zinc</keyword>
<dbReference type="EC" id="6.1.1.16" evidence="13"/>
<evidence type="ECO:0000256" key="13">
    <source>
        <dbReference type="HAMAP-Rule" id="MF_00041"/>
    </source>
</evidence>
<evidence type="ECO:0000256" key="2">
    <source>
        <dbReference type="ARBA" id="ARBA00005594"/>
    </source>
</evidence>
<gene>
    <name evidence="13 15" type="primary">cysS</name>
    <name evidence="15" type="ORF">O7R10_01580</name>
</gene>
<feature type="binding site" evidence="13">
    <location>
        <position position="267"/>
    </location>
    <ligand>
        <name>ATP</name>
        <dbReference type="ChEBI" id="CHEBI:30616"/>
    </ligand>
</feature>
<dbReference type="InterPro" id="IPR015803">
    <property type="entry name" value="Cys-tRNA-ligase"/>
</dbReference>
<dbReference type="Pfam" id="PF01406">
    <property type="entry name" value="tRNA-synt_1e"/>
    <property type="match status" value="1"/>
</dbReference>
<keyword evidence="7 13" id="KW-0547">Nucleotide-binding</keyword>
<dbReference type="NCBIfam" id="TIGR00435">
    <property type="entry name" value="cysS"/>
    <property type="match status" value="1"/>
</dbReference>
<dbReference type="SUPFAM" id="SSF47323">
    <property type="entry name" value="Anticodon-binding domain of a subclass of class I aminoacyl-tRNA synthetases"/>
    <property type="match status" value="1"/>
</dbReference>
<protein>
    <recommendedName>
        <fullName evidence="13">Cysteine--tRNA ligase</fullName>
        <ecNumber evidence="13">6.1.1.16</ecNumber>
    </recommendedName>
    <alternativeName>
        <fullName evidence="13">Cysteinyl-tRNA synthetase</fullName>
        <shortName evidence="13">CysRS</shortName>
    </alternativeName>
</protein>
<keyword evidence="9 13" id="KW-0067">ATP-binding</keyword>
<dbReference type="InterPro" id="IPR032678">
    <property type="entry name" value="tRNA-synt_1_cat_dom"/>
</dbReference>
<keyword evidence="5 13" id="KW-0436">Ligase</keyword>
<accession>A0ABY7M1W0</accession>
<evidence type="ECO:0000256" key="12">
    <source>
        <dbReference type="ARBA" id="ARBA00047398"/>
    </source>
</evidence>
<dbReference type="InterPro" id="IPR014729">
    <property type="entry name" value="Rossmann-like_a/b/a_fold"/>
</dbReference>
<evidence type="ECO:0000256" key="11">
    <source>
        <dbReference type="ARBA" id="ARBA00023146"/>
    </source>
</evidence>
<dbReference type="Gene3D" id="1.20.120.1910">
    <property type="entry name" value="Cysteine-tRNA ligase, C-terminal anti-codon recognition domain"/>
    <property type="match status" value="1"/>
</dbReference>
<comment type="subcellular location">
    <subcellularLocation>
        <location evidence="1 13">Cytoplasm</location>
    </subcellularLocation>
</comment>
<feature type="domain" description="Cysteinyl-tRNA synthetase class Ia DALR" evidence="14">
    <location>
        <begin position="345"/>
        <end position="408"/>
    </location>
</feature>
<dbReference type="InterPro" id="IPR009080">
    <property type="entry name" value="tRNAsynth_Ia_anticodon-bd"/>
</dbReference>
<reference evidence="15" key="1">
    <citation type="submission" date="2022-12" db="EMBL/GenBank/DDBJ databases">
        <title>Genomic Characterization of Candidatus Phytoplasma sacchari in China.</title>
        <authorList>
            <person name="Zhang R.-Y."/>
        </authorList>
    </citation>
    <scope>NUCLEOTIDE SEQUENCE [LARGE SCALE GENOMIC DNA]</scope>
    <source>
        <strain evidence="15">SCWL1</strain>
    </source>
</reference>
<dbReference type="PRINTS" id="PR00983">
    <property type="entry name" value="TRNASYNTHCYS"/>
</dbReference>
<evidence type="ECO:0000256" key="5">
    <source>
        <dbReference type="ARBA" id="ARBA00022598"/>
    </source>
</evidence>
<evidence type="ECO:0000256" key="10">
    <source>
        <dbReference type="ARBA" id="ARBA00022917"/>
    </source>
</evidence>
<dbReference type="Gene3D" id="3.40.50.620">
    <property type="entry name" value="HUPs"/>
    <property type="match status" value="1"/>
</dbReference>
<dbReference type="SMART" id="SM00840">
    <property type="entry name" value="DALR_2"/>
    <property type="match status" value="1"/>
</dbReference>
<dbReference type="Proteomes" id="UP001210120">
    <property type="component" value="Chromosome"/>
</dbReference>
<name>A0ABY7M1W0_9MOLU</name>
<feature type="binding site" evidence="13">
    <location>
        <position position="236"/>
    </location>
    <ligand>
        <name>Zn(2+)</name>
        <dbReference type="ChEBI" id="CHEBI:29105"/>
    </ligand>
</feature>
<dbReference type="SUPFAM" id="SSF52374">
    <property type="entry name" value="Nucleotidylyl transferase"/>
    <property type="match status" value="1"/>
</dbReference>
<evidence type="ECO:0000256" key="7">
    <source>
        <dbReference type="ARBA" id="ARBA00022741"/>
    </source>
</evidence>
<dbReference type="EMBL" id="CP115156">
    <property type="protein sequence ID" value="WBL31287.1"/>
    <property type="molecule type" value="Genomic_DNA"/>
</dbReference>
<comment type="similarity">
    <text evidence="2 13">Belongs to the class-I aminoacyl-tRNA synthetase family.</text>
</comment>
<keyword evidence="11 13" id="KW-0030">Aminoacyl-tRNA synthetase</keyword>
<evidence type="ECO:0000256" key="6">
    <source>
        <dbReference type="ARBA" id="ARBA00022723"/>
    </source>
</evidence>
<keyword evidence="16" id="KW-1185">Reference proteome</keyword>
<evidence type="ECO:0000256" key="3">
    <source>
        <dbReference type="ARBA" id="ARBA00011245"/>
    </source>
</evidence>
<evidence type="ECO:0000313" key="15">
    <source>
        <dbReference type="EMBL" id="WBL31287.1"/>
    </source>
</evidence>
<feature type="short sequence motif" description="'HIGH' region" evidence="13">
    <location>
        <begin position="30"/>
        <end position="40"/>
    </location>
</feature>
<evidence type="ECO:0000313" key="16">
    <source>
        <dbReference type="Proteomes" id="UP001210120"/>
    </source>
</evidence>